<name>A0A1I4HUG7_9HYPH</name>
<evidence type="ECO:0008006" key="4">
    <source>
        <dbReference type="Google" id="ProtNLM"/>
    </source>
</evidence>
<gene>
    <name evidence="2" type="ORF">SAMN05192568_100565</name>
</gene>
<protein>
    <recommendedName>
        <fullName evidence="4">Restriction endonuclease</fullName>
    </recommendedName>
</protein>
<reference evidence="3" key="1">
    <citation type="submission" date="2016-10" db="EMBL/GenBank/DDBJ databases">
        <authorList>
            <person name="Varghese N."/>
            <person name="Submissions S."/>
        </authorList>
    </citation>
    <scope>NUCLEOTIDE SEQUENCE [LARGE SCALE GENOMIC DNA]</scope>
    <source>
        <strain evidence="3">BL36</strain>
    </source>
</reference>
<evidence type="ECO:0000313" key="3">
    <source>
        <dbReference type="Proteomes" id="UP000199048"/>
    </source>
</evidence>
<dbReference type="STRING" id="582667.SAMN05192568_100565"/>
<feature type="region of interest" description="Disordered" evidence="1">
    <location>
        <begin position="1"/>
        <end position="22"/>
    </location>
</feature>
<sequence>MLKAILGGKGRTLPDSARPGDSYRSVFRSAEDPLTAAVFSRLVYLEPAHLWDVLLRATRGALPAGADPVRLVDVQFWPGWSLTTARGFKPVEPDLWMRFDHGRPARRFDLIFECKRGADHDPGQWDREWRAHVEAHPEEDPDRRVALVAVGTWGGASTCVASAIASSGRVSMPEGFRVVPLGWGALADTLSGALAEGRDGRIVSDVLDALALHGHLHATRLADIARPASAAFDRSGRTFAAMALFLGDEPQADPSGDALADWPDRIQGMRPAAYAHAALRRM</sequence>
<proteinExistence type="predicted"/>
<dbReference type="AlphaFoldDB" id="A0A1I4HUG7"/>
<evidence type="ECO:0000256" key="1">
    <source>
        <dbReference type="SAM" id="MobiDB-lite"/>
    </source>
</evidence>
<dbReference type="EMBL" id="FOTK01000005">
    <property type="protein sequence ID" value="SFL45792.1"/>
    <property type="molecule type" value="Genomic_DNA"/>
</dbReference>
<evidence type="ECO:0000313" key="2">
    <source>
        <dbReference type="EMBL" id="SFL45792.1"/>
    </source>
</evidence>
<accession>A0A1I4HUG7</accession>
<dbReference type="Proteomes" id="UP000199048">
    <property type="component" value="Unassembled WGS sequence"/>
</dbReference>
<keyword evidence="3" id="KW-1185">Reference proteome</keyword>
<organism evidence="2 3">
    <name type="scientific">Methylobacterium pseudosasicola</name>
    <dbReference type="NCBI Taxonomy" id="582667"/>
    <lineage>
        <taxon>Bacteria</taxon>
        <taxon>Pseudomonadati</taxon>
        <taxon>Pseudomonadota</taxon>
        <taxon>Alphaproteobacteria</taxon>
        <taxon>Hyphomicrobiales</taxon>
        <taxon>Methylobacteriaceae</taxon>
        <taxon>Methylobacterium</taxon>
    </lineage>
</organism>